<evidence type="ECO:0000256" key="10">
    <source>
        <dbReference type="ARBA" id="ARBA00037845"/>
    </source>
</evidence>
<keyword evidence="15" id="KW-0175">Coiled coil</keyword>
<dbReference type="Gene3D" id="3.30.450.50">
    <property type="entry name" value="Longin domain"/>
    <property type="match status" value="1"/>
</dbReference>
<keyword evidence="7 16" id="KW-0472">Membrane</keyword>
<evidence type="ECO:0000256" key="8">
    <source>
        <dbReference type="ARBA" id="ARBA00037801"/>
    </source>
</evidence>
<name>A0A0L8FP81_OCTBM</name>
<accession>A0A0L8FP81</accession>
<dbReference type="SUPFAM" id="SSF58038">
    <property type="entry name" value="SNARE fusion complex"/>
    <property type="match status" value="1"/>
</dbReference>
<dbReference type="EMBL" id="KQ427980">
    <property type="protein sequence ID" value="KOF66526.1"/>
    <property type="molecule type" value="Genomic_DNA"/>
</dbReference>
<dbReference type="InterPro" id="IPR010908">
    <property type="entry name" value="Longin_dom"/>
</dbReference>
<protein>
    <recommendedName>
        <fullName evidence="13">Vesicle-associated membrane protein 7</fullName>
    </recommendedName>
    <alternativeName>
        <fullName evidence="14">Synaptobrevin-like protein 1</fullName>
    </alternativeName>
</protein>
<dbReference type="GO" id="GO:0005794">
    <property type="term" value="C:Golgi apparatus"/>
    <property type="evidence" value="ECO:0007669"/>
    <property type="project" value="UniProtKB-SubCell"/>
</dbReference>
<dbReference type="InterPro" id="IPR001388">
    <property type="entry name" value="Synaptobrevin-like"/>
</dbReference>
<dbReference type="GO" id="GO:0006906">
    <property type="term" value="P:vesicle fusion"/>
    <property type="evidence" value="ECO:0007669"/>
    <property type="project" value="TreeGrafter"/>
</dbReference>
<dbReference type="GO" id="GO:0015031">
    <property type="term" value="P:protein transport"/>
    <property type="evidence" value="ECO:0007669"/>
    <property type="project" value="UniProtKB-KW"/>
</dbReference>
<comment type="similarity">
    <text evidence="2">Belongs to the synaptobrevin family.</text>
</comment>
<dbReference type="PANTHER" id="PTHR21136:SF168">
    <property type="entry name" value="VESICLE-ASSOCIATED MEMBRANE PROTEIN 9"/>
    <property type="match status" value="1"/>
</dbReference>
<dbReference type="OMA" id="RLNFFMW"/>
<proteinExistence type="inferred from homology"/>
<dbReference type="GO" id="GO:0006887">
    <property type="term" value="P:exocytosis"/>
    <property type="evidence" value="ECO:0007669"/>
    <property type="project" value="TreeGrafter"/>
</dbReference>
<reference evidence="19" key="1">
    <citation type="submission" date="2015-07" db="EMBL/GenBank/DDBJ databases">
        <title>MeaNS - Measles Nucleotide Surveillance Program.</title>
        <authorList>
            <person name="Tran T."/>
            <person name="Druce J."/>
        </authorList>
    </citation>
    <scope>NUCLEOTIDE SEQUENCE</scope>
    <source>
        <strain evidence="19">UCB-OBI-ISO-001</strain>
        <tissue evidence="19">Gonad</tissue>
    </source>
</reference>
<dbReference type="PROSITE" id="PS50892">
    <property type="entry name" value="V_SNARE"/>
    <property type="match status" value="1"/>
</dbReference>
<dbReference type="PRINTS" id="PR00219">
    <property type="entry name" value="SYNAPTOBREVN"/>
</dbReference>
<evidence type="ECO:0000256" key="7">
    <source>
        <dbReference type="ARBA" id="ARBA00023136"/>
    </source>
</evidence>
<feature type="domain" description="Longin" evidence="17">
    <location>
        <begin position="6"/>
        <end position="113"/>
    </location>
</feature>
<dbReference type="PANTHER" id="PTHR21136">
    <property type="entry name" value="SNARE PROTEINS"/>
    <property type="match status" value="1"/>
</dbReference>
<evidence type="ECO:0000256" key="3">
    <source>
        <dbReference type="ARBA" id="ARBA00022448"/>
    </source>
</evidence>
<gene>
    <name evidence="19" type="ORF">OCBIM_22012035mg</name>
</gene>
<evidence type="ECO:0000256" key="4">
    <source>
        <dbReference type="ARBA" id="ARBA00022692"/>
    </source>
</evidence>
<dbReference type="GO" id="GO:0031201">
    <property type="term" value="C:SNARE complex"/>
    <property type="evidence" value="ECO:0007669"/>
    <property type="project" value="TreeGrafter"/>
</dbReference>
<evidence type="ECO:0000256" key="2">
    <source>
        <dbReference type="ARBA" id="ARBA00008025"/>
    </source>
</evidence>
<dbReference type="GO" id="GO:0031902">
    <property type="term" value="C:late endosome membrane"/>
    <property type="evidence" value="ECO:0007669"/>
    <property type="project" value="UniProtKB-SubCell"/>
</dbReference>
<keyword evidence="3" id="KW-0813">Transport</keyword>
<evidence type="ECO:0000256" key="9">
    <source>
        <dbReference type="ARBA" id="ARBA00037803"/>
    </source>
</evidence>
<dbReference type="CDD" id="cd14824">
    <property type="entry name" value="Longin"/>
    <property type="match status" value="1"/>
</dbReference>
<dbReference type="CDD" id="cd15868">
    <property type="entry name" value="R-SNARE_VAMP8"/>
    <property type="match status" value="1"/>
</dbReference>
<evidence type="ECO:0000256" key="11">
    <source>
        <dbReference type="ARBA" id="ARBA00037863"/>
    </source>
</evidence>
<dbReference type="GO" id="GO:0030658">
    <property type="term" value="C:transport vesicle membrane"/>
    <property type="evidence" value="ECO:0007669"/>
    <property type="project" value="UniProtKB-SubCell"/>
</dbReference>
<dbReference type="Pfam" id="PF00957">
    <property type="entry name" value="Synaptobrevin"/>
    <property type="match status" value="1"/>
</dbReference>
<dbReference type="FunFam" id="1.20.5.110:FF:000004">
    <property type="entry name" value="Vesicle-associated membrane protein 7"/>
    <property type="match status" value="1"/>
</dbReference>
<dbReference type="InterPro" id="IPR011012">
    <property type="entry name" value="Longin-like_dom_sf"/>
</dbReference>
<evidence type="ECO:0000256" key="16">
    <source>
        <dbReference type="SAM" id="Phobius"/>
    </source>
</evidence>
<dbReference type="GO" id="GO:0030670">
    <property type="term" value="C:phagocytic vesicle membrane"/>
    <property type="evidence" value="ECO:0007669"/>
    <property type="project" value="UniProtKB-SubCell"/>
</dbReference>
<keyword evidence="4 16" id="KW-0812">Transmembrane</keyword>
<evidence type="ECO:0000259" key="18">
    <source>
        <dbReference type="PROSITE" id="PS50892"/>
    </source>
</evidence>
<keyword evidence="6 16" id="KW-1133">Transmembrane helix</keyword>
<evidence type="ECO:0000313" key="19">
    <source>
        <dbReference type="EMBL" id="KOF66526.1"/>
    </source>
</evidence>
<dbReference type="Pfam" id="PF13774">
    <property type="entry name" value="Longin"/>
    <property type="match status" value="1"/>
</dbReference>
<evidence type="ECO:0000259" key="17">
    <source>
        <dbReference type="PROSITE" id="PS50859"/>
    </source>
</evidence>
<feature type="transmembrane region" description="Helical" evidence="16">
    <location>
        <begin position="193"/>
        <end position="213"/>
    </location>
</feature>
<dbReference type="GO" id="GO:0005765">
    <property type="term" value="C:lysosomal membrane"/>
    <property type="evidence" value="ECO:0007669"/>
    <property type="project" value="UniProtKB-SubCell"/>
</dbReference>
<comment type="subcellular location">
    <subcellularLocation>
        <location evidence="12">Cytoplasmic vesicle</location>
        <location evidence="12">Phagosome membrane</location>
        <topology evidence="12">Single-pass type IV membrane protein</topology>
    </subcellularLocation>
    <subcellularLocation>
        <location evidence="9">Cytoplasmic vesicle</location>
        <location evidence="9">Secretory vesicle membrane</location>
        <topology evidence="9">Single-pass type IV membrane protein</topology>
    </subcellularLocation>
    <subcellularLocation>
        <location evidence="1">Endoplasmic reticulum membrane</location>
        <topology evidence="1">Single-pass type IV membrane protein</topology>
    </subcellularLocation>
    <subcellularLocation>
        <location evidence="8">Golgi apparatus</location>
        <location evidence="8">trans-Golgi network membrane</location>
        <topology evidence="8">Single-pass type IV membrane protein</topology>
    </subcellularLocation>
    <subcellularLocation>
        <location evidence="10">Late endosome membrane</location>
        <topology evidence="10">Single-pass type IV membrane protein</topology>
    </subcellularLocation>
    <subcellularLocation>
        <location evidence="11">Lysosome membrane</location>
        <topology evidence="11">Single-pass type IV membrane protein</topology>
    </subcellularLocation>
</comment>
<dbReference type="AlphaFoldDB" id="A0A0L8FP81"/>
<dbReference type="SMART" id="SM01270">
    <property type="entry name" value="Longin"/>
    <property type="match status" value="1"/>
</dbReference>
<evidence type="ECO:0000256" key="13">
    <source>
        <dbReference type="ARBA" id="ARBA00039269"/>
    </source>
</evidence>
<dbReference type="OrthoDB" id="248747at2759"/>
<dbReference type="GO" id="GO:0005484">
    <property type="term" value="F:SNAP receptor activity"/>
    <property type="evidence" value="ECO:0007669"/>
    <property type="project" value="TreeGrafter"/>
</dbReference>
<sequence>MIHYSCICRGETILCSQLKTTSMQNFENVVADMLPNIPTHQNKSTTYTSDSYSFHCKVENGILFLCVADPNMGKQGPHSFLSEIKDTFLNGRLAGRASAAFSHEFDRDFGHVLQREMETFSKPGAGSGLSQLQSQVNEVKGILTQNIEKVLERGDKLDDLMDKTYELEEQSIKFHKTSRSIAKKFWWKNTKMTCLMVGGVLILLTIIIIIILYSTGVFSSSDSSSSKPTTAAP</sequence>
<keyword evidence="5" id="KW-0653">Protein transport</keyword>
<evidence type="ECO:0000256" key="5">
    <source>
        <dbReference type="ARBA" id="ARBA00022927"/>
    </source>
</evidence>
<dbReference type="KEGG" id="obi:106882038"/>
<dbReference type="GO" id="GO:0005789">
    <property type="term" value="C:endoplasmic reticulum membrane"/>
    <property type="evidence" value="ECO:0007669"/>
    <property type="project" value="UniProtKB-SubCell"/>
</dbReference>
<dbReference type="GO" id="GO:0000149">
    <property type="term" value="F:SNARE binding"/>
    <property type="evidence" value="ECO:0007669"/>
    <property type="project" value="TreeGrafter"/>
</dbReference>
<evidence type="ECO:0000256" key="12">
    <source>
        <dbReference type="ARBA" id="ARBA00037875"/>
    </source>
</evidence>
<evidence type="ECO:0000256" key="6">
    <source>
        <dbReference type="ARBA" id="ARBA00022989"/>
    </source>
</evidence>
<dbReference type="STRING" id="37653.A0A0L8FP81"/>
<dbReference type="SUPFAM" id="SSF64356">
    <property type="entry name" value="SNARE-like"/>
    <property type="match status" value="1"/>
</dbReference>
<organism evidence="19">
    <name type="scientific">Octopus bimaculoides</name>
    <name type="common">California two-spotted octopus</name>
    <dbReference type="NCBI Taxonomy" id="37653"/>
    <lineage>
        <taxon>Eukaryota</taxon>
        <taxon>Metazoa</taxon>
        <taxon>Spiralia</taxon>
        <taxon>Lophotrochozoa</taxon>
        <taxon>Mollusca</taxon>
        <taxon>Cephalopoda</taxon>
        <taxon>Coleoidea</taxon>
        <taxon>Octopodiformes</taxon>
        <taxon>Octopoda</taxon>
        <taxon>Incirrata</taxon>
        <taxon>Octopodidae</taxon>
        <taxon>Octopus</taxon>
    </lineage>
</organism>
<dbReference type="PROSITE" id="PS50859">
    <property type="entry name" value="LONGIN"/>
    <property type="match status" value="1"/>
</dbReference>
<dbReference type="Gene3D" id="1.20.5.110">
    <property type="match status" value="1"/>
</dbReference>
<dbReference type="InterPro" id="IPR051097">
    <property type="entry name" value="Synaptobrevin-like_transport"/>
</dbReference>
<evidence type="ECO:0000256" key="14">
    <source>
        <dbReference type="ARBA" id="ARBA00042194"/>
    </source>
</evidence>
<evidence type="ECO:0000256" key="15">
    <source>
        <dbReference type="PROSITE-ProRule" id="PRU00290"/>
    </source>
</evidence>
<evidence type="ECO:0000256" key="1">
    <source>
        <dbReference type="ARBA" id="ARBA00004163"/>
    </source>
</evidence>
<feature type="domain" description="V-SNARE coiled-coil homology" evidence="18">
    <location>
        <begin position="128"/>
        <end position="188"/>
    </location>
</feature>
<dbReference type="InterPro" id="IPR042855">
    <property type="entry name" value="V_SNARE_CC"/>
</dbReference>